<reference evidence="3 4" key="1">
    <citation type="submission" date="2017-10" db="EMBL/GenBank/DDBJ databases">
        <authorList>
            <person name="Jakob F."/>
        </authorList>
    </citation>
    <scope>NUCLEOTIDE SEQUENCE [LARGE SCALE GENOMIC DNA]</scope>
    <source>
        <strain evidence="3 4">TMW 2.1889</strain>
    </source>
</reference>
<evidence type="ECO:0000256" key="1">
    <source>
        <dbReference type="ARBA" id="ARBA00023235"/>
    </source>
</evidence>
<keyword evidence="1" id="KW-0413">Isomerase</keyword>
<dbReference type="Proteomes" id="UP000765338">
    <property type="component" value="Unassembled WGS sequence"/>
</dbReference>
<evidence type="ECO:0000313" key="3">
    <source>
        <dbReference type="EMBL" id="MBA5726393.1"/>
    </source>
</evidence>
<dbReference type="InterPro" id="IPR050188">
    <property type="entry name" value="RluA_PseudoU_synthase"/>
</dbReference>
<dbReference type="Pfam" id="PF00849">
    <property type="entry name" value="PseudoU_synth_2"/>
    <property type="match status" value="1"/>
</dbReference>
<comment type="caution">
    <text evidence="3">The sequence shown here is derived from an EMBL/GenBank/DDBJ whole genome shotgun (WGS) entry which is preliminary data.</text>
</comment>
<dbReference type="SUPFAM" id="SSF55120">
    <property type="entry name" value="Pseudouridine synthase"/>
    <property type="match status" value="1"/>
</dbReference>
<dbReference type="EMBL" id="PDLY01000001">
    <property type="protein sequence ID" value="MBA5726393.1"/>
    <property type="molecule type" value="Genomic_DNA"/>
</dbReference>
<dbReference type="PANTHER" id="PTHR21600:SF81">
    <property type="entry name" value="21S RRNA PSEUDOURIDINE(2819) SYNTHASE"/>
    <property type="match status" value="1"/>
</dbReference>
<dbReference type="PANTHER" id="PTHR21600">
    <property type="entry name" value="MITOCHONDRIAL RNA PSEUDOURIDINE SYNTHASE"/>
    <property type="match status" value="1"/>
</dbReference>
<organism evidence="3 4">
    <name type="scientific">Bombella mellum</name>
    <dbReference type="NCBI Taxonomy" id="2039288"/>
    <lineage>
        <taxon>Bacteria</taxon>
        <taxon>Pseudomonadati</taxon>
        <taxon>Pseudomonadota</taxon>
        <taxon>Alphaproteobacteria</taxon>
        <taxon>Acetobacterales</taxon>
        <taxon>Acetobacteraceae</taxon>
        <taxon>Bombella</taxon>
    </lineage>
</organism>
<proteinExistence type="predicted"/>
<accession>A0ABR5ZPY3</accession>
<dbReference type="Gene3D" id="3.30.2350.10">
    <property type="entry name" value="Pseudouridine synthase"/>
    <property type="match status" value="1"/>
</dbReference>
<keyword evidence="4" id="KW-1185">Reference proteome</keyword>
<dbReference type="CDD" id="cd02869">
    <property type="entry name" value="PseudoU_synth_RluA_like"/>
    <property type="match status" value="1"/>
</dbReference>
<protein>
    <submittedName>
        <fullName evidence="3">RNA pseudouridine synthase</fullName>
    </submittedName>
</protein>
<dbReference type="RefSeq" id="WP_182040030.1">
    <property type="nucleotide sequence ID" value="NZ_PDLY01000001.1"/>
</dbReference>
<dbReference type="InterPro" id="IPR020103">
    <property type="entry name" value="PsdUridine_synth_cat_dom_sf"/>
</dbReference>
<sequence length="245" mass="26831">MAPPPFFHPRMDLPILWEDRHFVVINKPAGLAAHPGPRTRDSVETRLVPQKRGGPWLVHRLDADTAGCLLIARRKTALIAAQQAFAGHETTKTYWALVSSCPKEREGTLTTGLRRISSTSQGWKMLSGPINDAASSSQSARTSWRVLAASKTASLLELILHTGRTHQARVHCAALGTPIIGDVLYGGPQDRHGLHLLARSLEVPIRMMTAEPGRVTGQEPRSLLIRATAEDVKLEQFLQTHSLSS</sequence>
<dbReference type="InterPro" id="IPR006145">
    <property type="entry name" value="PsdUridine_synth_RsuA/RluA"/>
</dbReference>
<gene>
    <name evidence="3" type="ORF">CPA56_00075</name>
</gene>
<feature type="domain" description="Pseudouridine synthase RsuA/RluA-like" evidence="2">
    <location>
        <begin position="21"/>
        <end position="174"/>
    </location>
</feature>
<evidence type="ECO:0000259" key="2">
    <source>
        <dbReference type="Pfam" id="PF00849"/>
    </source>
</evidence>
<name>A0ABR5ZPY3_9PROT</name>
<dbReference type="PROSITE" id="PS01129">
    <property type="entry name" value="PSI_RLU"/>
    <property type="match status" value="1"/>
</dbReference>
<evidence type="ECO:0000313" key="4">
    <source>
        <dbReference type="Proteomes" id="UP000765338"/>
    </source>
</evidence>
<dbReference type="InterPro" id="IPR006224">
    <property type="entry name" value="PsdUridine_synth_RluA-like_CS"/>
</dbReference>